<dbReference type="Gene3D" id="3.10.350.10">
    <property type="entry name" value="LysM domain"/>
    <property type="match status" value="1"/>
</dbReference>
<dbReference type="Pfam" id="PF00691">
    <property type="entry name" value="OmpA"/>
    <property type="match status" value="1"/>
</dbReference>
<evidence type="ECO:0000256" key="3">
    <source>
        <dbReference type="ARBA" id="ARBA00023136"/>
    </source>
</evidence>
<evidence type="ECO:0000256" key="2">
    <source>
        <dbReference type="ARBA" id="ARBA00022729"/>
    </source>
</evidence>
<dbReference type="InterPro" id="IPR036779">
    <property type="entry name" value="LysM_dom_sf"/>
</dbReference>
<dbReference type="EMBL" id="JAVTTO010000003">
    <property type="protein sequence ID" value="MDT7832521.1"/>
    <property type="molecule type" value="Genomic_DNA"/>
</dbReference>
<comment type="subcellular location">
    <subcellularLocation>
        <location evidence="1">Cell outer membrane</location>
    </subcellularLocation>
</comment>
<evidence type="ECO:0000256" key="5">
    <source>
        <dbReference type="PROSITE-ProRule" id="PRU00473"/>
    </source>
</evidence>
<dbReference type="Proteomes" id="UP001257277">
    <property type="component" value="Unassembled WGS sequence"/>
</dbReference>
<organism evidence="10 11">
    <name type="scientific">Asprobacillus argus</name>
    <dbReference type="NCBI Taxonomy" id="3076534"/>
    <lineage>
        <taxon>Bacteria</taxon>
        <taxon>Pseudomonadati</taxon>
        <taxon>Bacteroidota</taxon>
        <taxon>Flavobacteriia</taxon>
        <taxon>Flavobacteriales</taxon>
        <taxon>Flavobacteriaceae</taxon>
        <taxon>Asprobacillus</taxon>
    </lineage>
</organism>
<dbReference type="SMART" id="SM00257">
    <property type="entry name" value="LysM"/>
    <property type="match status" value="1"/>
</dbReference>
<evidence type="ECO:0000313" key="11">
    <source>
        <dbReference type="Proteomes" id="UP001257277"/>
    </source>
</evidence>
<evidence type="ECO:0000256" key="1">
    <source>
        <dbReference type="ARBA" id="ARBA00004442"/>
    </source>
</evidence>
<dbReference type="InterPro" id="IPR003367">
    <property type="entry name" value="Thrombospondin_3-like_rpt"/>
</dbReference>
<keyword evidence="4" id="KW-0998">Cell outer membrane</keyword>
<dbReference type="Pfam" id="PF02412">
    <property type="entry name" value="TSP_3"/>
    <property type="match status" value="2"/>
</dbReference>
<dbReference type="SUPFAM" id="SSF103088">
    <property type="entry name" value="OmpA-like"/>
    <property type="match status" value="1"/>
</dbReference>
<comment type="caution">
    <text evidence="10">The sequence shown here is derived from an EMBL/GenBank/DDBJ whole genome shotgun (WGS) entry which is preliminary data.</text>
</comment>
<gene>
    <name evidence="10" type="ORF">RQM59_09030</name>
</gene>
<reference evidence="10 11" key="1">
    <citation type="submission" date="2023-09" db="EMBL/GenBank/DDBJ databases">
        <title>Novel taxa isolated from Blanes Bay.</title>
        <authorList>
            <person name="Rey-Velasco X."/>
            <person name="Lucena T."/>
        </authorList>
    </citation>
    <scope>NUCLEOTIDE SEQUENCE [LARGE SCALE GENOMIC DNA]</scope>
    <source>
        <strain evidence="10 11">S356</strain>
    </source>
</reference>
<dbReference type="InterPro" id="IPR006690">
    <property type="entry name" value="OMPA-like_CS"/>
</dbReference>
<dbReference type="PRINTS" id="PR01021">
    <property type="entry name" value="OMPADOMAIN"/>
</dbReference>
<dbReference type="Gene3D" id="3.30.1330.60">
    <property type="entry name" value="OmpA-like domain"/>
    <property type="match status" value="1"/>
</dbReference>
<dbReference type="RefSeq" id="WP_349241781.1">
    <property type="nucleotide sequence ID" value="NZ_JAVTTO010000003.1"/>
</dbReference>
<proteinExistence type="predicted"/>
<dbReference type="PANTHER" id="PTHR30329:SF21">
    <property type="entry name" value="LIPOPROTEIN YIAD-RELATED"/>
    <property type="match status" value="1"/>
</dbReference>
<dbReference type="InterPro" id="IPR018392">
    <property type="entry name" value="LysM"/>
</dbReference>
<dbReference type="CDD" id="cd00118">
    <property type="entry name" value="LysM"/>
    <property type="match status" value="1"/>
</dbReference>
<keyword evidence="2 7" id="KW-0732">Signal</keyword>
<feature type="chain" id="PRO_5047376138" evidence="7">
    <location>
        <begin position="21"/>
        <end position="551"/>
    </location>
</feature>
<sequence>MRRIFLVVLFTTFLSVDAFGQFTTDEYTYRKSINLDNSNTWAVGAGFSNFIMHGDLRSIGTGELGNFWNFGGYAYVDKMFNPLLGLEFRVNYSKISGGAQYFSNIYSVLYVPNTVIDDRLFFEGTAYGAELNLIFSFTNLYVTNATKWHSAGYFGVGYHQYDSQLFRKELDGTNTPLVDFGFNPARNSVNQASSIYLSAQLGIKRRISKRVDLEFRTGIYFNYEDHLDATISNKQDWETFFVSSVGLTVKLGKRKVFTIWGDTPKTTTNKFKIVDTDGDGVMDQLDIEPNTPKGVKVYGNGQAVDADADGLPDYKDECPLKPGPIENKGCPILKDSDNDGIFDHEDLCPNEPGPKETKGCPEKPKEEPKKNNIIKNISNLSANIYFATGKFFITADSKVVLDKIAKLMIEIPEVDFKIEGHTDNRDKAKYNLYLSQKRADAVRKYLMRNGVNGKRLSFKGYGESRPRYSNETPDGRQLNRRVEINPISENDTLDTPVKVNENDNGNKYVVKKGDTLFSISKKYGISVEALKRLNNLKDNSLVIGQELIVSE</sequence>
<dbReference type="InterPro" id="IPR036737">
    <property type="entry name" value="OmpA-like_sf"/>
</dbReference>
<keyword evidence="11" id="KW-1185">Reference proteome</keyword>
<dbReference type="PROSITE" id="PS51123">
    <property type="entry name" value="OMPA_2"/>
    <property type="match status" value="1"/>
</dbReference>
<evidence type="ECO:0000259" key="8">
    <source>
        <dbReference type="PROSITE" id="PS51123"/>
    </source>
</evidence>
<dbReference type="InterPro" id="IPR028974">
    <property type="entry name" value="TSP_type-3_rpt"/>
</dbReference>
<dbReference type="SUPFAM" id="SSF54106">
    <property type="entry name" value="LysM domain"/>
    <property type="match status" value="1"/>
</dbReference>
<evidence type="ECO:0000259" key="9">
    <source>
        <dbReference type="PROSITE" id="PS51782"/>
    </source>
</evidence>
<dbReference type="PROSITE" id="PS51782">
    <property type="entry name" value="LYSM"/>
    <property type="match status" value="1"/>
</dbReference>
<dbReference type="PANTHER" id="PTHR30329">
    <property type="entry name" value="STATOR ELEMENT OF FLAGELLAR MOTOR COMPLEX"/>
    <property type="match status" value="1"/>
</dbReference>
<keyword evidence="3 5" id="KW-0472">Membrane</keyword>
<dbReference type="Pfam" id="PF01476">
    <property type="entry name" value="LysM"/>
    <property type="match status" value="1"/>
</dbReference>
<feature type="domain" description="LysM" evidence="9">
    <location>
        <begin position="506"/>
        <end position="549"/>
    </location>
</feature>
<name>A0ABU3LFJ6_9FLAO</name>
<dbReference type="InterPro" id="IPR006664">
    <property type="entry name" value="OMP_bac"/>
</dbReference>
<dbReference type="Gene3D" id="4.10.1080.10">
    <property type="entry name" value="TSP type-3 repeat"/>
    <property type="match status" value="1"/>
</dbReference>
<protein>
    <submittedName>
        <fullName evidence="10">OmpA family protein</fullName>
    </submittedName>
</protein>
<accession>A0ABU3LFJ6</accession>
<dbReference type="PROSITE" id="PS01068">
    <property type="entry name" value="OMPA_1"/>
    <property type="match status" value="1"/>
</dbReference>
<evidence type="ECO:0000256" key="4">
    <source>
        <dbReference type="ARBA" id="ARBA00023237"/>
    </source>
</evidence>
<dbReference type="SUPFAM" id="SSF103647">
    <property type="entry name" value="TSP type-3 repeat"/>
    <property type="match status" value="1"/>
</dbReference>
<evidence type="ECO:0000256" key="7">
    <source>
        <dbReference type="SAM" id="SignalP"/>
    </source>
</evidence>
<evidence type="ECO:0000313" key="10">
    <source>
        <dbReference type="EMBL" id="MDT7832521.1"/>
    </source>
</evidence>
<feature type="region of interest" description="Disordered" evidence="6">
    <location>
        <begin position="345"/>
        <end position="369"/>
    </location>
</feature>
<feature type="signal peptide" evidence="7">
    <location>
        <begin position="1"/>
        <end position="20"/>
    </location>
</feature>
<dbReference type="CDD" id="cd07185">
    <property type="entry name" value="OmpA_C-like"/>
    <property type="match status" value="1"/>
</dbReference>
<feature type="domain" description="OmpA-like" evidence="8">
    <location>
        <begin position="373"/>
        <end position="490"/>
    </location>
</feature>
<evidence type="ECO:0000256" key="6">
    <source>
        <dbReference type="SAM" id="MobiDB-lite"/>
    </source>
</evidence>
<dbReference type="InterPro" id="IPR050330">
    <property type="entry name" value="Bact_OuterMem_StrucFunc"/>
</dbReference>
<dbReference type="InterPro" id="IPR006665">
    <property type="entry name" value="OmpA-like"/>
</dbReference>